<dbReference type="Proteomes" id="UP000548423">
    <property type="component" value="Unassembled WGS sequence"/>
</dbReference>
<gene>
    <name evidence="2" type="ORF">F4694_002246</name>
</gene>
<dbReference type="PIRSF" id="PIRSF012526">
    <property type="entry name" value="CYTH_UCP012526"/>
    <property type="match status" value="1"/>
</dbReference>
<organism evidence="2 3">
    <name type="scientific">Neobacillus niacini</name>
    <dbReference type="NCBI Taxonomy" id="86668"/>
    <lineage>
        <taxon>Bacteria</taxon>
        <taxon>Bacillati</taxon>
        <taxon>Bacillota</taxon>
        <taxon>Bacilli</taxon>
        <taxon>Bacillales</taxon>
        <taxon>Bacillaceae</taxon>
        <taxon>Neobacillus</taxon>
    </lineage>
</organism>
<dbReference type="SUPFAM" id="SSF55154">
    <property type="entry name" value="CYTH-like phosphatases"/>
    <property type="match status" value="1"/>
</dbReference>
<dbReference type="SMART" id="SM01118">
    <property type="entry name" value="CYTH"/>
    <property type="match status" value="1"/>
</dbReference>
<dbReference type="EMBL" id="JACCBX010000004">
    <property type="protein sequence ID" value="NYE05493.1"/>
    <property type="molecule type" value="Genomic_DNA"/>
</dbReference>
<dbReference type="AlphaFoldDB" id="A0A852T9R0"/>
<dbReference type="InterPro" id="IPR023577">
    <property type="entry name" value="CYTH_domain"/>
</dbReference>
<evidence type="ECO:0000313" key="2">
    <source>
        <dbReference type="EMBL" id="NYE05493.1"/>
    </source>
</evidence>
<evidence type="ECO:0000313" key="3">
    <source>
        <dbReference type="Proteomes" id="UP000548423"/>
    </source>
</evidence>
<dbReference type="Pfam" id="PF01928">
    <property type="entry name" value="CYTH"/>
    <property type="match status" value="1"/>
</dbReference>
<reference evidence="3" key="2">
    <citation type="submission" date="2020-08" db="EMBL/GenBank/DDBJ databases">
        <title>The Agave Microbiome: Exploring the role of microbial communities in plant adaptations to desert environments.</title>
        <authorList>
            <person name="Partida-Martinez L.P."/>
        </authorList>
    </citation>
    <scope>NUCLEOTIDE SEQUENCE [LARGE SCALE GENOMIC DNA]</scope>
    <source>
        <strain evidence="3">AT2.8</strain>
    </source>
</reference>
<protein>
    <submittedName>
        <fullName evidence="2">Uncharacterized protein YjbK</fullName>
    </submittedName>
</protein>
<dbReference type="InterPro" id="IPR033469">
    <property type="entry name" value="CYTH-like_dom_sf"/>
</dbReference>
<accession>A0A852T9R0</accession>
<comment type="caution">
    <text evidence="2">The sequence shown here is derived from an EMBL/GenBank/DDBJ whole genome shotgun (WGS) entry which is preliminary data.</text>
</comment>
<feature type="domain" description="CYTH" evidence="1">
    <location>
        <begin position="4"/>
        <end position="190"/>
    </location>
</feature>
<reference evidence="3" key="1">
    <citation type="submission" date="2020-07" db="EMBL/GenBank/DDBJ databases">
        <authorList>
            <person name="Partida-Martinez L."/>
            <person name="Huntemann M."/>
            <person name="Clum A."/>
            <person name="Wang J."/>
            <person name="Palaniappan K."/>
            <person name="Ritter S."/>
            <person name="Chen I.-M."/>
            <person name="Stamatis D."/>
            <person name="Reddy T."/>
            <person name="O'Malley R."/>
            <person name="Daum C."/>
            <person name="Shapiro N."/>
            <person name="Ivanova N."/>
            <person name="Kyrpides N."/>
            <person name="Woyke T."/>
        </authorList>
    </citation>
    <scope>NUCLEOTIDE SEQUENCE [LARGE SCALE GENOMIC DNA]</scope>
    <source>
        <strain evidence="3">AT2.8</strain>
    </source>
</reference>
<dbReference type="PROSITE" id="PS51707">
    <property type="entry name" value="CYTH"/>
    <property type="match status" value="1"/>
</dbReference>
<sequence>MSETIEIEFKNLLTKVGYEKLLNAFNVKDEQIISQTNHYFDTPDFTLKDLGSALRIREKNDHYEMTLKQPADIGLLETTQTLSKNEFLAAINTGILPKGIIQERLEQLNILFTDLEYFGSLTTKRAEFPYNEGLLVLDHSLYLNTEDFEIEYEVLDFRRGQVAFKELLEQYNIPIRITPNKIARFYQQKI</sequence>
<dbReference type="InterPro" id="IPR009195">
    <property type="entry name" value="Uncharacterised_YjbK"/>
</dbReference>
<proteinExistence type="predicted"/>
<dbReference type="Gene3D" id="2.40.320.10">
    <property type="entry name" value="Hypothetical Protein Pfu-838710-001"/>
    <property type="match status" value="1"/>
</dbReference>
<evidence type="ECO:0000259" key="1">
    <source>
        <dbReference type="PROSITE" id="PS51707"/>
    </source>
</evidence>
<name>A0A852T9R0_9BACI</name>
<dbReference type="CDD" id="cd07762">
    <property type="entry name" value="CYTH-like_Pase_1"/>
    <property type="match status" value="1"/>
</dbReference>